<organism evidence="7 8">
    <name type="scientific">Paraclostridium sordellii</name>
    <name type="common">Clostridium sordellii</name>
    <dbReference type="NCBI Taxonomy" id="1505"/>
    <lineage>
        <taxon>Bacteria</taxon>
        <taxon>Bacillati</taxon>
        <taxon>Bacillota</taxon>
        <taxon>Clostridia</taxon>
        <taxon>Peptostreptococcales</taxon>
        <taxon>Peptostreptococcaceae</taxon>
        <taxon>Paraclostridium</taxon>
    </lineage>
</organism>
<feature type="transmembrane region" description="Helical" evidence="5">
    <location>
        <begin position="435"/>
        <end position="452"/>
    </location>
</feature>
<evidence type="ECO:0000256" key="5">
    <source>
        <dbReference type="SAM" id="Phobius"/>
    </source>
</evidence>
<feature type="transmembrane region" description="Helical" evidence="5">
    <location>
        <begin position="32"/>
        <end position="50"/>
    </location>
</feature>
<comment type="subcellular location">
    <subcellularLocation>
        <location evidence="1">Membrane</location>
        <topology evidence="1">Multi-pass membrane protein</topology>
    </subcellularLocation>
</comment>
<feature type="transmembrane region" description="Helical" evidence="5">
    <location>
        <begin position="7"/>
        <end position="26"/>
    </location>
</feature>
<evidence type="ECO:0000313" key="8">
    <source>
        <dbReference type="Proteomes" id="UP000049685"/>
    </source>
</evidence>
<feature type="transmembrane region" description="Helical" evidence="5">
    <location>
        <begin position="464"/>
        <end position="483"/>
    </location>
</feature>
<feature type="transmembrane region" description="Helical" evidence="5">
    <location>
        <begin position="339"/>
        <end position="358"/>
    </location>
</feature>
<feature type="transmembrane region" description="Helical" evidence="5">
    <location>
        <begin position="57"/>
        <end position="74"/>
    </location>
</feature>
<feature type="domain" description="Integral membrane bound transporter" evidence="6">
    <location>
        <begin position="354"/>
        <end position="478"/>
    </location>
</feature>
<dbReference type="Proteomes" id="UP000049685">
    <property type="component" value="Unassembled WGS sequence"/>
</dbReference>
<dbReference type="EMBL" id="CDNY01000027">
    <property type="protein sequence ID" value="CEO35734.1"/>
    <property type="molecule type" value="Genomic_DNA"/>
</dbReference>
<accession>A0A9P1L3N8</accession>
<evidence type="ECO:0000256" key="2">
    <source>
        <dbReference type="ARBA" id="ARBA00022692"/>
    </source>
</evidence>
<dbReference type="InterPro" id="IPR049453">
    <property type="entry name" value="Memb_transporter_dom"/>
</dbReference>
<feature type="transmembrane region" description="Helical" evidence="5">
    <location>
        <begin position="129"/>
        <end position="147"/>
    </location>
</feature>
<dbReference type="RefSeq" id="WP_057559323.1">
    <property type="nucleotide sequence ID" value="NZ_CDNY01000027.1"/>
</dbReference>
<dbReference type="GO" id="GO:0016020">
    <property type="term" value="C:membrane"/>
    <property type="evidence" value="ECO:0007669"/>
    <property type="project" value="UniProtKB-SubCell"/>
</dbReference>
<evidence type="ECO:0000259" key="6">
    <source>
        <dbReference type="Pfam" id="PF13515"/>
    </source>
</evidence>
<evidence type="ECO:0000313" key="7">
    <source>
        <dbReference type="EMBL" id="CEO35734.1"/>
    </source>
</evidence>
<feature type="transmembrane region" description="Helical" evidence="5">
    <location>
        <begin position="106"/>
        <end position="123"/>
    </location>
</feature>
<evidence type="ECO:0000256" key="3">
    <source>
        <dbReference type="ARBA" id="ARBA00022989"/>
    </source>
</evidence>
<feature type="transmembrane region" description="Helical" evidence="5">
    <location>
        <begin position="80"/>
        <end position="97"/>
    </location>
</feature>
<protein>
    <submittedName>
        <fullName evidence="7">Membrane protein</fullName>
    </submittedName>
</protein>
<keyword evidence="4 5" id="KW-0472">Membrane</keyword>
<name>A0A9P1L3N8_PARSO</name>
<proteinExistence type="predicted"/>
<gene>
    <name evidence="7" type="ORF">UMC4404_28151</name>
</gene>
<dbReference type="AlphaFoldDB" id="A0A9P1L3N8"/>
<reference evidence="8" key="1">
    <citation type="submission" date="2015-01" db="EMBL/GenBank/DDBJ databases">
        <authorList>
            <person name="Aslett A.Martin."/>
            <person name="De Silva Nishadi"/>
        </authorList>
    </citation>
    <scope>NUCLEOTIDE SEQUENCE [LARGE SCALE GENOMIC DNA]</scope>
    <source>
        <strain evidence="8">UMC4404</strain>
    </source>
</reference>
<keyword evidence="3 5" id="KW-1133">Transmembrane helix</keyword>
<evidence type="ECO:0000256" key="1">
    <source>
        <dbReference type="ARBA" id="ARBA00004141"/>
    </source>
</evidence>
<dbReference type="Pfam" id="PF13515">
    <property type="entry name" value="FUSC_2"/>
    <property type="match status" value="1"/>
</dbReference>
<keyword evidence="2 5" id="KW-0812">Transmembrane</keyword>
<comment type="caution">
    <text evidence="7">The sequence shown here is derived from an EMBL/GenBank/DDBJ whole genome shotgun (WGS) entry which is preliminary data.</text>
</comment>
<sequence length="638" mass="74277">MIKIKKQLTNIFVFFIAMISIFSFLIFGKENLLIGIGSISIAITMIGQNYKSNKIQTFITLSVIQLILGLGAYISGYSSIIATFVSLSISFSIYYIFSNETKASKSSAFMTLYVLLLYSPITIEQLPKRLIALIFSSLVIMCLYFILSRYNFKKITNSQIINTIDLINKQLDLIKEGQVIEEFNKNASILLKNIELNIYDSIEKNKKLSIEVYKKEVVVLLLKKINTSLNYIKESEIDETLFKNLKFVLDDIKLYILEKISDNELKERFIKYDSNYDIKSLNSDLKTYNYYNLRLAIKELYRQLDNEFIIQNLREKISLRLQLKTDIDILKNNFSMSSLRFNIAVKASILIATSIFIVNYFNIYEGKWIVLTLSILLLPYAEQSSKKALDRVIGTLIGAIIFGLIYKFIDGNIILITIVFLISLYMNISVRKYDIRCIFITINAIMAVKMIYPSSVVFKLIEYRIVLILIAALLTWIIVNLIFPYKIKNDIANIIKHYIKFDNYIIRLSTSEGIEYEEIEKINIKNNYLWSRVNFINKQLKNDDIEEFLKRQNDFFTNISLSILLGGGVDKQLRLIKKLKREAKSQIKSKSLYDSYKKIFYESNDDLEKAIIISFYRIYMDIKDISLLGENIIKKYIN</sequence>
<evidence type="ECO:0000256" key="4">
    <source>
        <dbReference type="ARBA" id="ARBA00023136"/>
    </source>
</evidence>